<proteinExistence type="predicted"/>
<feature type="non-terminal residue" evidence="1">
    <location>
        <position position="90"/>
    </location>
</feature>
<dbReference type="AlphaFoldDB" id="A0AAV5UZ59"/>
<dbReference type="Proteomes" id="UP001432322">
    <property type="component" value="Unassembled WGS sequence"/>
</dbReference>
<keyword evidence="2" id="KW-1185">Reference proteome</keyword>
<evidence type="ECO:0008006" key="3">
    <source>
        <dbReference type="Google" id="ProtNLM"/>
    </source>
</evidence>
<sequence length="90" mass="10834">CLRAWNEVFEWSGVYLMPFHTLRRHSHHYCSIVYALYGVHSIVVSNCFVELIRDRILRWFDEIDYFRQHIRVQVKVNILMVGNGISLHKT</sequence>
<reference evidence="1" key="1">
    <citation type="submission" date="2023-10" db="EMBL/GenBank/DDBJ databases">
        <title>Genome assembly of Pristionchus species.</title>
        <authorList>
            <person name="Yoshida K."/>
            <person name="Sommer R.J."/>
        </authorList>
    </citation>
    <scope>NUCLEOTIDE SEQUENCE</scope>
    <source>
        <strain evidence="1">RS5133</strain>
    </source>
</reference>
<dbReference type="EMBL" id="BTSY01000001">
    <property type="protein sequence ID" value="GMT11498.1"/>
    <property type="molecule type" value="Genomic_DNA"/>
</dbReference>
<feature type="non-terminal residue" evidence="1">
    <location>
        <position position="1"/>
    </location>
</feature>
<gene>
    <name evidence="1" type="ORF">PFISCL1PPCAC_2795</name>
</gene>
<evidence type="ECO:0000313" key="1">
    <source>
        <dbReference type="EMBL" id="GMT11498.1"/>
    </source>
</evidence>
<comment type="caution">
    <text evidence="1">The sequence shown here is derived from an EMBL/GenBank/DDBJ whole genome shotgun (WGS) entry which is preliminary data.</text>
</comment>
<name>A0AAV5UZ59_9BILA</name>
<evidence type="ECO:0000313" key="2">
    <source>
        <dbReference type="Proteomes" id="UP001432322"/>
    </source>
</evidence>
<protein>
    <recommendedName>
        <fullName evidence="3">G protein-coupled receptor</fullName>
    </recommendedName>
</protein>
<organism evidence="1 2">
    <name type="scientific">Pristionchus fissidentatus</name>
    <dbReference type="NCBI Taxonomy" id="1538716"/>
    <lineage>
        <taxon>Eukaryota</taxon>
        <taxon>Metazoa</taxon>
        <taxon>Ecdysozoa</taxon>
        <taxon>Nematoda</taxon>
        <taxon>Chromadorea</taxon>
        <taxon>Rhabditida</taxon>
        <taxon>Rhabditina</taxon>
        <taxon>Diplogasteromorpha</taxon>
        <taxon>Diplogasteroidea</taxon>
        <taxon>Neodiplogasteridae</taxon>
        <taxon>Pristionchus</taxon>
    </lineage>
</organism>
<accession>A0AAV5UZ59</accession>